<comment type="caution">
    <text evidence="2">The sequence shown here is derived from an EMBL/GenBank/DDBJ whole genome shotgun (WGS) entry which is preliminary data.</text>
</comment>
<evidence type="ECO:0000256" key="1">
    <source>
        <dbReference type="SAM" id="Phobius"/>
    </source>
</evidence>
<name>A0A840IJ08_9ACTN</name>
<dbReference type="EMBL" id="JACHNU010000005">
    <property type="protein sequence ID" value="MBB4664004.1"/>
    <property type="molecule type" value="Genomic_DNA"/>
</dbReference>
<keyword evidence="1" id="KW-1133">Transmembrane helix</keyword>
<keyword evidence="1" id="KW-0812">Transmembrane</keyword>
<protein>
    <submittedName>
        <fullName evidence="2">Uncharacterized protein</fullName>
    </submittedName>
</protein>
<evidence type="ECO:0000313" key="3">
    <source>
        <dbReference type="Proteomes" id="UP000585272"/>
    </source>
</evidence>
<keyword evidence="1" id="KW-0472">Membrane</keyword>
<dbReference type="Proteomes" id="UP000585272">
    <property type="component" value="Unassembled WGS sequence"/>
</dbReference>
<dbReference type="AlphaFoldDB" id="A0A840IJ08"/>
<accession>A0A840IJ08</accession>
<evidence type="ECO:0000313" key="2">
    <source>
        <dbReference type="EMBL" id="MBB4664004.1"/>
    </source>
</evidence>
<feature type="transmembrane region" description="Helical" evidence="1">
    <location>
        <begin position="38"/>
        <end position="58"/>
    </location>
</feature>
<keyword evidence="3" id="KW-1185">Reference proteome</keyword>
<dbReference type="RefSeq" id="WP_183343719.1">
    <property type="nucleotide sequence ID" value="NZ_JACHNU010000005.1"/>
</dbReference>
<sequence length="98" mass="9759">MSAAALAVSAVALVGQAPLVAAKIVDWGQLLEVVEAGLIAGVGISVAFSLLILGAVRAGEARQESRTISMVLHGTLAAIMLIVCVGAVGFGVSTMLSK</sequence>
<reference evidence="2 3" key="1">
    <citation type="submission" date="2020-08" db="EMBL/GenBank/DDBJ databases">
        <title>Genomic Encyclopedia of Archaeal and Bacterial Type Strains, Phase II (KMG-II): from individual species to whole genera.</title>
        <authorList>
            <person name="Goeker M."/>
        </authorList>
    </citation>
    <scope>NUCLEOTIDE SEQUENCE [LARGE SCALE GENOMIC DNA]</scope>
    <source>
        <strain evidence="2 3">DSM 23288</strain>
    </source>
</reference>
<feature type="transmembrane region" description="Helical" evidence="1">
    <location>
        <begin position="70"/>
        <end position="92"/>
    </location>
</feature>
<gene>
    <name evidence="2" type="ORF">BDZ31_003605</name>
</gene>
<proteinExistence type="predicted"/>
<organism evidence="2 3">
    <name type="scientific">Conexibacter arvalis</name>
    <dbReference type="NCBI Taxonomy" id="912552"/>
    <lineage>
        <taxon>Bacteria</taxon>
        <taxon>Bacillati</taxon>
        <taxon>Actinomycetota</taxon>
        <taxon>Thermoleophilia</taxon>
        <taxon>Solirubrobacterales</taxon>
        <taxon>Conexibacteraceae</taxon>
        <taxon>Conexibacter</taxon>
    </lineage>
</organism>